<dbReference type="OrthoDB" id="6637817at2"/>
<proteinExistence type="predicted"/>
<dbReference type="EMBL" id="UATL01000005">
    <property type="protein sequence ID" value="SPY44410.1"/>
    <property type="molecule type" value="Genomic_DNA"/>
</dbReference>
<protein>
    <submittedName>
        <fullName evidence="1">Uncharacterized protein</fullName>
    </submittedName>
</protein>
<dbReference type="RefSeq" id="WP_036765388.1">
    <property type="nucleotide sequence ID" value="NZ_PYOG01000039.1"/>
</dbReference>
<gene>
    <name evidence="1" type="ORF">NCTC11647_03352</name>
</gene>
<accession>A0A2T3Q7L0</accession>
<name>A0A2T3Q7L0_PHODM</name>
<dbReference type="AlphaFoldDB" id="A0A2T3Q7L0"/>
<reference evidence="1 2" key="1">
    <citation type="submission" date="2018-06" db="EMBL/GenBank/DDBJ databases">
        <authorList>
            <consortium name="Pathogen Informatics"/>
            <person name="Doyle S."/>
        </authorList>
    </citation>
    <scope>NUCLEOTIDE SEQUENCE [LARGE SCALE GENOMIC DNA]</scope>
    <source>
        <strain evidence="1 2">NCTC11647</strain>
    </source>
</reference>
<evidence type="ECO:0000313" key="1">
    <source>
        <dbReference type="EMBL" id="SPY44410.1"/>
    </source>
</evidence>
<organism evidence="1 2">
    <name type="scientific">Photobacterium damselae</name>
    <dbReference type="NCBI Taxonomy" id="38293"/>
    <lineage>
        <taxon>Bacteria</taxon>
        <taxon>Pseudomonadati</taxon>
        <taxon>Pseudomonadota</taxon>
        <taxon>Gammaproteobacteria</taxon>
        <taxon>Vibrionales</taxon>
        <taxon>Vibrionaceae</taxon>
        <taxon>Photobacterium</taxon>
    </lineage>
</organism>
<dbReference type="Proteomes" id="UP000251647">
    <property type="component" value="Unassembled WGS sequence"/>
</dbReference>
<sequence length="126" mass="13821">MDILAALKNVEVLANGIDPISGEVLPECSPYNNPEVIRSLFTVIGAVKQPKKGKKSVEQKQKENILKGLPKNAGLPWAEEERDKLVQAFNTNTSVDELSVIHARTRGAIIAELKKQGLIEEFDSSI</sequence>
<evidence type="ECO:0000313" key="2">
    <source>
        <dbReference type="Proteomes" id="UP000251647"/>
    </source>
</evidence>